<dbReference type="EMBL" id="DWZI01000009">
    <property type="protein sequence ID" value="HJA84925.1"/>
    <property type="molecule type" value="Genomic_DNA"/>
</dbReference>
<dbReference type="GO" id="GO:0006508">
    <property type="term" value="P:proteolysis"/>
    <property type="evidence" value="ECO:0007669"/>
    <property type="project" value="UniProtKB-KW"/>
</dbReference>
<evidence type="ECO:0000313" key="2">
    <source>
        <dbReference type="Proteomes" id="UP000823862"/>
    </source>
</evidence>
<evidence type="ECO:0000313" key="1">
    <source>
        <dbReference type="EMBL" id="HJA84925.1"/>
    </source>
</evidence>
<dbReference type="SUPFAM" id="SSF50494">
    <property type="entry name" value="Trypsin-like serine proteases"/>
    <property type="match status" value="1"/>
</dbReference>
<dbReference type="GO" id="GO:0008233">
    <property type="term" value="F:peptidase activity"/>
    <property type="evidence" value="ECO:0007669"/>
    <property type="project" value="UniProtKB-KW"/>
</dbReference>
<dbReference type="Pfam" id="PF13365">
    <property type="entry name" value="Trypsin_2"/>
    <property type="match status" value="1"/>
</dbReference>
<dbReference type="AlphaFoldDB" id="A0A9D2HSX1"/>
<accession>A0A9D2HSX1</accession>
<dbReference type="InterPro" id="IPR009003">
    <property type="entry name" value="Peptidase_S1_PA"/>
</dbReference>
<reference evidence="1" key="1">
    <citation type="journal article" date="2021" name="PeerJ">
        <title>Extensive microbial diversity within the chicken gut microbiome revealed by metagenomics and culture.</title>
        <authorList>
            <person name="Gilroy R."/>
            <person name="Ravi A."/>
            <person name="Getino M."/>
            <person name="Pursley I."/>
            <person name="Horton D.L."/>
            <person name="Alikhan N.F."/>
            <person name="Baker D."/>
            <person name="Gharbi K."/>
            <person name="Hall N."/>
            <person name="Watson M."/>
            <person name="Adriaenssens E.M."/>
            <person name="Foster-Nyarko E."/>
            <person name="Jarju S."/>
            <person name="Secka A."/>
            <person name="Antonio M."/>
            <person name="Oren A."/>
            <person name="Chaudhuri R.R."/>
            <person name="La Ragione R."/>
            <person name="Hildebrand F."/>
            <person name="Pallen M.J."/>
        </authorList>
    </citation>
    <scope>NUCLEOTIDE SEQUENCE</scope>
    <source>
        <strain evidence="1">ChiHjej12B11-9795</strain>
    </source>
</reference>
<keyword evidence="1" id="KW-0645">Protease</keyword>
<dbReference type="Gene3D" id="2.40.10.10">
    <property type="entry name" value="Trypsin-like serine proteases"/>
    <property type="match status" value="2"/>
</dbReference>
<gene>
    <name evidence="1" type="ORF">H9950_01780</name>
</gene>
<dbReference type="InterPro" id="IPR043504">
    <property type="entry name" value="Peptidase_S1_PA_chymotrypsin"/>
</dbReference>
<protein>
    <submittedName>
        <fullName evidence="1">Serine protease</fullName>
    </submittedName>
</protein>
<comment type="caution">
    <text evidence="1">The sequence shown here is derived from an EMBL/GenBank/DDBJ whole genome shotgun (WGS) entry which is preliminary data.</text>
</comment>
<reference evidence="1" key="2">
    <citation type="submission" date="2021-04" db="EMBL/GenBank/DDBJ databases">
        <authorList>
            <person name="Gilroy R."/>
        </authorList>
    </citation>
    <scope>NUCLEOTIDE SEQUENCE</scope>
    <source>
        <strain evidence="1">ChiHjej12B11-9795</strain>
    </source>
</reference>
<keyword evidence="1" id="KW-0378">Hydrolase</keyword>
<organism evidence="1 2">
    <name type="scientific">Candidatus Bacteroides avicola</name>
    <dbReference type="NCBI Taxonomy" id="2838468"/>
    <lineage>
        <taxon>Bacteria</taxon>
        <taxon>Pseudomonadati</taxon>
        <taxon>Bacteroidota</taxon>
        <taxon>Bacteroidia</taxon>
        <taxon>Bacteroidales</taxon>
        <taxon>Bacteroidaceae</taxon>
        <taxon>Bacteroides</taxon>
    </lineage>
</organism>
<sequence>MLGSGFLISTYGKVVTARHVVGNETEGLCVLMPHIPNINAYQDLSDTSCRSVPAIVEDINPITDLCILKTDLRFNGQLPKLDSLDSVLVGERIGIFGFPHCVMGRRVLTYQETGIGAKMLLETSGIKSKYATINIQTRPGQSGSLVFDLKTGFIVGLLIGAYSPESGVIIAGINPHELNQTSYCISANHIKEML</sequence>
<proteinExistence type="predicted"/>
<dbReference type="Proteomes" id="UP000823862">
    <property type="component" value="Unassembled WGS sequence"/>
</dbReference>
<name>A0A9D2HSX1_9BACE</name>